<dbReference type="PANTHER" id="PTHR10029:SF3">
    <property type="entry name" value="ACYLPHOSPHATASE-RELATED"/>
    <property type="match status" value="1"/>
</dbReference>
<dbReference type="Pfam" id="PF00708">
    <property type="entry name" value="Acylphosphatase"/>
    <property type="match status" value="1"/>
</dbReference>
<dbReference type="InterPro" id="IPR017968">
    <property type="entry name" value="Acylphosphatase_CS"/>
</dbReference>
<dbReference type="PROSITE" id="PS51160">
    <property type="entry name" value="ACYLPHOSPHATASE_3"/>
    <property type="match status" value="1"/>
</dbReference>
<dbReference type="SUPFAM" id="SSF54975">
    <property type="entry name" value="Acylphosphatase/BLUF domain-like"/>
    <property type="match status" value="1"/>
</dbReference>
<evidence type="ECO:0000256" key="3">
    <source>
        <dbReference type="ARBA" id="ARBA00015991"/>
    </source>
</evidence>
<sequence length="133" mass="14561">MGFRWPWRRKATASVPDEMAAAKHAGALAQDIARAGGGAPQRLRLRYAGKVQAVGFRFQAQMLAKSAGCVGWVQNLDDGDVLVEVQGTPSQLKAFRRGIQDLSDSPDTWISCRLASQTTVPLAQGEKDFRVRY</sequence>
<evidence type="ECO:0000256" key="2">
    <source>
        <dbReference type="ARBA" id="ARBA00012150"/>
    </source>
</evidence>
<evidence type="ECO:0000313" key="10">
    <source>
        <dbReference type="EMBL" id="SDC23672.1"/>
    </source>
</evidence>
<comment type="similarity">
    <text evidence="1 7">Belongs to the acylphosphatase family.</text>
</comment>
<dbReference type="InterPro" id="IPR001792">
    <property type="entry name" value="Acylphosphatase-like_dom"/>
</dbReference>
<dbReference type="GO" id="GO:0003998">
    <property type="term" value="F:acylphosphatase activity"/>
    <property type="evidence" value="ECO:0007669"/>
    <property type="project" value="UniProtKB-EC"/>
</dbReference>
<evidence type="ECO:0000256" key="5">
    <source>
        <dbReference type="ARBA" id="ARBA00047645"/>
    </source>
</evidence>
<comment type="catalytic activity">
    <reaction evidence="5 6">
        <text>an acyl phosphate + H2O = a carboxylate + phosphate + H(+)</text>
        <dbReference type="Rhea" id="RHEA:14965"/>
        <dbReference type="ChEBI" id="CHEBI:15377"/>
        <dbReference type="ChEBI" id="CHEBI:15378"/>
        <dbReference type="ChEBI" id="CHEBI:29067"/>
        <dbReference type="ChEBI" id="CHEBI:43474"/>
        <dbReference type="ChEBI" id="CHEBI:59918"/>
        <dbReference type="EC" id="3.6.1.7"/>
    </reaction>
</comment>
<evidence type="ECO:0000313" key="9">
    <source>
        <dbReference type="EMBL" id="NMF25089.1"/>
    </source>
</evidence>
<dbReference type="EMBL" id="JABAGR010000001">
    <property type="protein sequence ID" value="NMF25089.1"/>
    <property type="molecule type" value="Genomic_DNA"/>
</dbReference>
<dbReference type="AlphaFoldDB" id="A0A1G6JY27"/>
<proteinExistence type="inferred from homology"/>
<dbReference type="EMBL" id="FMZL01000006">
    <property type="protein sequence ID" value="SDC23672.1"/>
    <property type="molecule type" value="Genomic_DNA"/>
</dbReference>
<evidence type="ECO:0000256" key="4">
    <source>
        <dbReference type="ARBA" id="ARBA00022801"/>
    </source>
</evidence>
<dbReference type="STRING" id="604330.SAMN04489857_1471"/>
<dbReference type="EC" id="3.6.1.7" evidence="2 6"/>
<reference evidence="10" key="2">
    <citation type="submission" date="2016-10" db="EMBL/GenBank/DDBJ databases">
        <authorList>
            <person name="de Groot N.N."/>
        </authorList>
    </citation>
    <scope>NUCLEOTIDE SEQUENCE [LARGE SCALE GENOMIC DNA]</scope>
    <source>
        <strain evidence="10">DSM 22619</strain>
    </source>
</reference>
<dbReference type="Gene3D" id="3.30.70.100">
    <property type="match status" value="1"/>
</dbReference>
<dbReference type="Proteomes" id="UP000198528">
    <property type="component" value="Unassembled WGS sequence"/>
</dbReference>
<accession>A0A1G6JY27</accession>
<protein>
    <recommendedName>
        <fullName evidence="3 6">acylphosphatase</fullName>
        <ecNumber evidence="2 6">3.6.1.7</ecNumber>
    </recommendedName>
</protein>
<gene>
    <name evidence="9" type="ORF">HF885_01340</name>
    <name evidence="10" type="ORF">SAMN04487824_10619</name>
</gene>
<keyword evidence="11" id="KW-1185">Reference proteome</keyword>
<feature type="domain" description="Acylphosphatase-like" evidence="8">
    <location>
        <begin position="42"/>
        <end position="133"/>
    </location>
</feature>
<organism evidence="10 11">
    <name type="scientific">Parafannyhessea umbonata</name>
    <dbReference type="NCBI Taxonomy" id="604330"/>
    <lineage>
        <taxon>Bacteria</taxon>
        <taxon>Bacillati</taxon>
        <taxon>Actinomycetota</taxon>
        <taxon>Coriobacteriia</taxon>
        <taxon>Coriobacteriales</taxon>
        <taxon>Atopobiaceae</taxon>
        <taxon>Parafannyhessea</taxon>
    </lineage>
</organism>
<reference evidence="11" key="1">
    <citation type="submission" date="2016-10" db="EMBL/GenBank/DDBJ databases">
        <authorList>
            <person name="Varghese N."/>
            <person name="Submissions S."/>
        </authorList>
    </citation>
    <scope>NUCLEOTIDE SEQUENCE [LARGE SCALE GENOMIC DNA]</scope>
    <source>
        <strain evidence="11">DSM 22619</strain>
    </source>
</reference>
<evidence type="ECO:0000256" key="7">
    <source>
        <dbReference type="RuleBase" id="RU004168"/>
    </source>
</evidence>
<dbReference type="PROSITE" id="PS00151">
    <property type="entry name" value="ACYLPHOSPHATASE_2"/>
    <property type="match status" value="1"/>
</dbReference>
<dbReference type="RefSeq" id="WP_090845810.1">
    <property type="nucleotide sequence ID" value="NZ_FMZL01000006.1"/>
</dbReference>
<dbReference type="PANTHER" id="PTHR10029">
    <property type="entry name" value="ACYLPHOSPHATASE"/>
    <property type="match status" value="1"/>
</dbReference>
<keyword evidence="4 6" id="KW-0378">Hydrolase</keyword>
<evidence type="ECO:0000259" key="8">
    <source>
        <dbReference type="PROSITE" id="PS51160"/>
    </source>
</evidence>
<evidence type="ECO:0000313" key="12">
    <source>
        <dbReference type="Proteomes" id="UP000565613"/>
    </source>
</evidence>
<feature type="active site" evidence="6">
    <location>
        <position position="57"/>
    </location>
</feature>
<reference evidence="9 12" key="3">
    <citation type="submission" date="2020-04" db="EMBL/GenBank/DDBJ databases">
        <authorList>
            <person name="Hitch T.C.A."/>
            <person name="Wylensek D."/>
            <person name="Clavel T."/>
        </authorList>
    </citation>
    <scope>NUCLEOTIDE SEQUENCE [LARGE SCALE GENOMIC DNA]</scope>
    <source>
        <strain evidence="9 12">105184</strain>
    </source>
</reference>
<dbReference type="InterPro" id="IPR020456">
    <property type="entry name" value="Acylphosphatase"/>
</dbReference>
<dbReference type="InterPro" id="IPR036046">
    <property type="entry name" value="Acylphosphatase-like_dom_sf"/>
</dbReference>
<evidence type="ECO:0000256" key="6">
    <source>
        <dbReference type="PROSITE-ProRule" id="PRU00520"/>
    </source>
</evidence>
<evidence type="ECO:0000256" key="1">
    <source>
        <dbReference type="ARBA" id="ARBA00005614"/>
    </source>
</evidence>
<feature type="active site" evidence="6">
    <location>
        <position position="75"/>
    </location>
</feature>
<dbReference type="Proteomes" id="UP000565613">
    <property type="component" value="Unassembled WGS sequence"/>
</dbReference>
<evidence type="ECO:0000313" key="11">
    <source>
        <dbReference type="Proteomes" id="UP000198528"/>
    </source>
</evidence>
<name>A0A1G6JY27_9ACTN</name>